<feature type="transmembrane region" description="Helical" evidence="1">
    <location>
        <begin position="7"/>
        <end position="24"/>
    </location>
</feature>
<dbReference type="EMBL" id="GGEC01055812">
    <property type="protein sequence ID" value="MBX36296.1"/>
    <property type="molecule type" value="Transcribed_RNA"/>
</dbReference>
<dbReference type="AlphaFoldDB" id="A0A2P2N1H7"/>
<name>A0A2P2N1H7_RHIMU</name>
<sequence>MIFFHNSFFMLFDAISIFGMHPLLVHSSCFVSMYKMLGWFIWFFILLVGGRPRIQVVYCFKYI</sequence>
<evidence type="ECO:0000256" key="1">
    <source>
        <dbReference type="SAM" id="Phobius"/>
    </source>
</evidence>
<proteinExistence type="predicted"/>
<feature type="transmembrane region" description="Helical" evidence="1">
    <location>
        <begin position="30"/>
        <end position="48"/>
    </location>
</feature>
<reference evidence="2" key="1">
    <citation type="submission" date="2018-02" db="EMBL/GenBank/DDBJ databases">
        <title>Rhizophora mucronata_Transcriptome.</title>
        <authorList>
            <person name="Meera S.P."/>
            <person name="Sreeshan A."/>
            <person name="Augustine A."/>
        </authorList>
    </citation>
    <scope>NUCLEOTIDE SEQUENCE</scope>
    <source>
        <tissue evidence="2">Leaf</tissue>
    </source>
</reference>
<organism evidence="2">
    <name type="scientific">Rhizophora mucronata</name>
    <name type="common">Asiatic mangrove</name>
    <dbReference type="NCBI Taxonomy" id="61149"/>
    <lineage>
        <taxon>Eukaryota</taxon>
        <taxon>Viridiplantae</taxon>
        <taxon>Streptophyta</taxon>
        <taxon>Embryophyta</taxon>
        <taxon>Tracheophyta</taxon>
        <taxon>Spermatophyta</taxon>
        <taxon>Magnoliopsida</taxon>
        <taxon>eudicotyledons</taxon>
        <taxon>Gunneridae</taxon>
        <taxon>Pentapetalae</taxon>
        <taxon>rosids</taxon>
        <taxon>fabids</taxon>
        <taxon>Malpighiales</taxon>
        <taxon>Rhizophoraceae</taxon>
        <taxon>Rhizophora</taxon>
    </lineage>
</organism>
<keyword evidence="1" id="KW-0812">Transmembrane</keyword>
<accession>A0A2P2N1H7</accession>
<evidence type="ECO:0000313" key="2">
    <source>
        <dbReference type="EMBL" id="MBX36296.1"/>
    </source>
</evidence>
<protein>
    <submittedName>
        <fullName evidence="2">Uncharacterized protein</fullName>
    </submittedName>
</protein>
<keyword evidence="1" id="KW-0472">Membrane</keyword>
<keyword evidence="1" id="KW-1133">Transmembrane helix</keyword>